<reference evidence="2 3" key="1">
    <citation type="submission" date="2016-10" db="EMBL/GenBank/DDBJ databases">
        <authorList>
            <person name="Varghese N."/>
            <person name="Submissions S."/>
        </authorList>
    </citation>
    <scope>NUCLEOTIDE SEQUENCE [LARGE SCALE GENOMIC DNA]</scope>
    <source>
        <strain evidence="2 3">22B</strain>
    </source>
</reference>
<evidence type="ECO:0000259" key="1">
    <source>
        <dbReference type="Pfam" id="PF07514"/>
    </source>
</evidence>
<feature type="domain" description="Uncharacterised" evidence="1">
    <location>
        <begin position="44"/>
        <end position="175"/>
    </location>
</feature>
<sequence>MKLFNPFAVLNQEPPVTPDEALREKNSPKVKIFNNPENIEGLYAYTPESLLNSPEIKPIIDKIRLAMSSRTEYFDKYLYPSIVQVALYVQKLPASESAAGKPSNVFGHHISVGGLLLHSLETMYFALNDSRLAFFNKGVMPKDRDSNLIASRITCGLAGLLHDIGKIDDPVIVTYTELNGQKIEHLYSCVESIPDWLSQVHSFPKEKVFCDGINQNPPVYLIKSWKNGRKDKHEIIAPFFLRSFITRGALKLIAKTSEQLLHNLMTAIDWRVLSFDYTNPRDNIIYNIWSVADKTL</sequence>
<dbReference type="AlphaFoldDB" id="A0A662ZF33"/>
<evidence type="ECO:0000313" key="3">
    <source>
        <dbReference type="Proteomes" id="UP000243374"/>
    </source>
</evidence>
<dbReference type="EMBL" id="FOSF01000057">
    <property type="protein sequence ID" value="SFK33963.1"/>
    <property type="molecule type" value="Genomic_DNA"/>
</dbReference>
<keyword evidence="2" id="KW-0067">ATP-binding</keyword>
<dbReference type="InterPro" id="IPR003607">
    <property type="entry name" value="HD/PDEase_dom"/>
</dbReference>
<organism evidence="2 3">
    <name type="scientific">Succinivibrio dextrinosolvens</name>
    <dbReference type="NCBI Taxonomy" id="83771"/>
    <lineage>
        <taxon>Bacteria</taxon>
        <taxon>Pseudomonadati</taxon>
        <taxon>Pseudomonadota</taxon>
        <taxon>Gammaproteobacteria</taxon>
        <taxon>Aeromonadales</taxon>
        <taxon>Succinivibrionaceae</taxon>
        <taxon>Succinivibrio</taxon>
    </lineage>
</organism>
<keyword evidence="2" id="KW-0378">Hydrolase</keyword>
<protein>
    <submittedName>
        <fullName evidence="2">Helicase</fullName>
    </submittedName>
</protein>
<evidence type="ECO:0000313" key="2">
    <source>
        <dbReference type="EMBL" id="SFK33963.1"/>
    </source>
</evidence>
<dbReference type="CDD" id="cd00077">
    <property type="entry name" value="HDc"/>
    <property type="match status" value="1"/>
</dbReference>
<proteinExistence type="predicted"/>
<dbReference type="InterPro" id="IPR011119">
    <property type="entry name" value="Unchr_helicase_relaxase_TraI"/>
</dbReference>
<dbReference type="OrthoDB" id="6190309at2"/>
<keyword evidence="2" id="KW-0547">Nucleotide-binding</keyword>
<gene>
    <name evidence="2" type="ORF">SAMN04487865_10579</name>
</gene>
<dbReference type="GO" id="GO:0004386">
    <property type="term" value="F:helicase activity"/>
    <property type="evidence" value="ECO:0007669"/>
    <property type="project" value="UniProtKB-KW"/>
</dbReference>
<dbReference type="Gene3D" id="1.10.3210.40">
    <property type="match status" value="1"/>
</dbReference>
<keyword evidence="2" id="KW-0347">Helicase</keyword>
<accession>A0A662ZF33</accession>
<name>A0A662ZF33_9GAMM</name>
<dbReference type="Proteomes" id="UP000243374">
    <property type="component" value="Unassembled WGS sequence"/>
</dbReference>
<dbReference type="RefSeq" id="WP_074841414.1">
    <property type="nucleotide sequence ID" value="NZ_CP047056.1"/>
</dbReference>
<keyword evidence="3" id="KW-1185">Reference proteome</keyword>
<dbReference type="Pfam" id="PF07514">
    <property type="entry name" value="TraI_2"/>
    <property type="match status" value="1"/>
</dbReference>